<gene>
    <name evidence="9" type="ORF">JCM15548_186</name>
</gene>
<dbReference type="Pfam" id="PF02321">
    <property type="entry name" value="OEP"/>
    <property type="match status" value="2"/>
</dbReference>
<dbReference type="GO" id="GO:1990281">
    <property type="term" value="C:efflux pump complex"/>
    <property type="evidence" value="ECO:0007669"/>
    <property type="project" value="TreeGrafter"/>
</dbReference>
<dbReference type="InterPro" id="IPR003423">
    <property type="entry name" value="OMP_efflux"/>
</dbReference>
<comment type="subcellular location">
    <subcellularLocation>
        <location evidence="1">Cell outer membrane</location>
    </subcellularLocation>
</comment>
<dbReference type="GO" id="GO:0015288">
    <property type="term" value="F:porin activity"/>
    <property type="evidence" value="ECO:0007669"/>
    <property type="project" value="TreeGrafter"/>
</dbReference>
<evidence type="ECO:0000256" key="2">
    <source>
        <dbReference type="ARBA" id="ARBA00007613"/>
    </source>
</evidence>
<reference evidence="9 10" key="1">
    <citation type="journal article" date="2015" name="Microbes Environ.">
        <title>Distribution and evolution of nitrogen fixation genes in the phylum bacteroidetes.</title>
        <authorList>
            <person name="Inoue J."/>
            <person name="Oshima K."/>
            <person name="Suda W."/>
            <person name="Sakamoto M."/>
            <person name="Iino T."/>
            <person name="Noda S."/>
            <person name="Hongoh Y."/>
            <person name="Hattori M."/>
            <person name="Ohkuma M."/>
        </authorList>
    </citation>
    <scope>NUCLEOTIDE SEQUENCE [LARGE SCALE GENOMIC DNA]</scope>
    <source>
        <strain evidence="9">JCM 15548</strain>
    </source>
</reference>
<dbReference type="PANTHER" id="PTHR30026:SF5">
    <property type="entry name" value="ABC-TYPE EFFLUX SYSTEM SECRETIN COMPONENT"/>
    <property type="match status" value="1"/>
</dbReference>
<name>A0A0E9LS95_9BACT</name>
<protein>
    <submittedName>
        <fullName evidence="9">Outer membrane protein</fullName>
    </submittedName>
</protein>
<keyword evidence="7" id="KW-0998">Cell outer membrane</keyword>
<comment type="similarity">
    <text evidence="2">Belongs to the outer membrane factor (OMF) (TC 1.B.17) family.</text>
</comment>
<dbReference type="PANTHER" id="PTHR30026">
    <property type="entry name" value="OUTER MEMBRANE PROTEIN TOLC"/>
    <property type="match status" value="1"/>
</dbReference>
<dbReference type="STRING" id="1236989.JCM15548_186"/>
<sequence>MRRAVLLAGIFLGASGVRAQQEVVPMTFDQALQATLNSNETLQQAVLQKQEAEAEWKAVRTLRLPQLSIKANYLLLSDDITIDMHGVKDAITPLYGAMAEYGMFSGVPNPDPATSAVMPVLPDDVSTQVVRQQLSDGLLKVENGEWDKLIQQSQFGTVSAGVTWPLFTGGKINAAHAAARIRISEAAQVERQKTGELMSQLVERYFGLALALEAEQVRSEVLDAMAAHLSDAEKLYEEGMLAKAELLHAQVYHAQADREYKQSVRKRRVLNEALANTMAESPEIHYQPLTALFFNNNIESVDFFKQQAQASNPLLQQVGAKQQLAKQAARVERSGLLPTVAAFGNYNLANVDLSPNVSDYMAGLTLSWKIFGGTSARHKYQSARFVEDRVEQAWSKASRDLSTAIEKHHQEIQMILEQLHELLLPKPLPMSTSGCVRKPLTKAWLPVRK</sequence>
<keyword evidence="5" id="KW-0812">Transmembrane</keyword>
<feature type="chain" id="PRO_5002428626" evidence="8">
    <location>
        <begin position="20"/>
        <end position="449"/>
    </location>
</feature>
<evidence type="ECO:0000256" key="3">
    <source>
        <dbReference type="ARBA" id="ARBA00022448"/>
    </source>
</evidence>
<keyword evidence="6" id="KW-0472">Membrane</keyword>
<keyword evidence="3" id="KW-0813">Transport</keyword>
<evidence type="ECO:0000256" key="4">
    <source>
        <dbReference type="ARBA" id="ARBA00022452"/>
    </source>
</evidence>
<evidence type="ECO:0000313" key="9">
    <source>
        <dbReference type="EMBL" id="GAO28124.1"/>
    </source>
</evidence>
<dbReference type="SUPFAM" id="SSF56954">
    <property type="entry name" value="Outer membrane efflux proteins (OEP)"/>
    <property type="match status" value="1"/>
</dbReference>
<evidence type="ECO:0000256" key="6">
    <source>
        <dbReference type="ARBA" id="ARBA00023136"/>
    </source>
</evidence>
<evidence type="ECO:0000256" key="5">
    <source>
        <dbReference type="ARBA" id="ARBA00022692"/>
    </source>
</evidence>
<proteinExistence type="inferred from homology"/>
<keyword evidence="10" id="KW-1185">Reference proteome</keyword>
<comment type="caution">
    <text evidence="9">The sequence shown here is derived from an EMBL/GenBank/DDBJ whole genome shotgun (WGS) entry which is preliminary data.</text>
</comment>
<dbReference type="AlphaFoldDB" id="A0A0E9LS95"/>
<dbReference type="EMBL" id="BAZW01000001">
    <property type="protein sequence ID" value="GAO28124.1"/>
    <property type="molecule type" value="Genomic_DNA"/>
</dbReference>
<organism evidence="9 10">
    <name type="scientific">Geofilum rubicundum JCM 15548</name>
    <dbReference type="NCBI Taxonomy" id="1236989"/>
    <lineage>
        <taxon>Bacteria</taxon>
        <taxon>Pseudomonadati</taxon>
        <taxon>Bacteroidota</taxon>
        <taxon>Bacteroidia</taxon>
        <taxon>Marinilabiliales</taxon>
        <taxon>Marinilabiliaceae</taxon>
        <taxon>Geofilum</taxon>
    </lineage>
</organism>
<keyword evidence="4" id="KW-1134">Transmembrane beta strand</keyword>
<evidence type="ECO:0000313" key="10">
    <source>
        <dbReference type="Proteomes" id="UP000032900"/>
    </source>
</evidence>
<dbReference type="OrthoDB" id="1674454at2"/>
<evidence type="ECO:0000256" key="7">
    <source>
        <dbReference type="ARBA" id="ARBA00023237"/>
    </source>
</evidence>
<dbReference type="GO" id="GO:0015562">
    <property type="term" value="F:efflux transmembrane transporter activity"/>
    <property type="evidence" value="ECO:0007669"/>
    <property type="project" value="InterPro"/>
</dbReference>
<evidence type="ECO:0000256" key="8">
    <source>
        <dbReference type="SAM" id="SignalP"/>
    </source>
</evidence>
<dbReference type="GO" id="GO:0009279">
    <property type="term" value="C:cell outer membrane"/>
    <property type="evidence" value="ECO:0007669"/>
    <property type="project" value="UniProtKB-SubCell"/>
</dbReference>
<accession>A0A0E9LS95</accession>
<keyword evidence="8" id="KW-0732">Signal</keyword>
<dbReference type="InterPro" id="IPR051906">
    <property type="entry name" value="TolC-like"/>
</dbReference>
<dbReference type="Proteomes" id="UP000032900">
    <property type="component" value="Unassembled WGS sequence"/>
</dbReference>
<evidence type="ECO:0000256" key="1">
    <source>
        <dbReference type="ARBA" id="ARBA00004442"/>
    </source>
</evidence>
<feature type="signal peptide" evidence="8">
    <location>
        <begin position="1"/>
        <end position="19"/>
    </location>
</feature>
<dbReference type="Gene3D" id="1.20.1600.10">
    <property type="entry name" value="Outer membrane efflux proteins (OEP)"/>
    <property type="match status" value="1"/>
</dbReference>
<dbReference type="RefSeq" id="WP_062122012.1">
    <property type="nucleotide sequence ID" value="NZ_BAZW01000001.1"/>
</dbReference>